<accession>A0A455ZF11</accession>
<sequence>MSMTLKVLKSDHHRCICGIKQEYVLFFEKPEMMEMFGK</sequence>
<reference evidence="1" key="5">
    <citation type="journal article" date="2017" name="Genome Announc.">
        <title>Complete Circularized Genome Sequences of Four Strains of Elizabethkingia anophelis, Including Two Novel Strains Isolated from Wild-Caught Anopheles sinensis.</title>
        <authorList>
            <person name="Pei D."/>
            <person name="Nicholson A.C."/>
            <person name="Jiang J."/>
            <person name="Chen H."/>
            <person name="Whitney A.M."/>
            <person name="Villarma A."/>
            <person name="Bell M."/>
            <person name="Humrighouse B."/>
            <person name="Rowe L.A."/>
            <person name="Sheth M."/>
            <person name="Batra D."/>
            <person name="Juieng P."/>
            <person name="Loparev V.N."/>
            <person name="McQuiston J.R."/>
            <person name="Lan Y."/>
            <person name="Ma Y."/>
            <person name="Xu J."/>
        </authorList>
    </citation>
    <scope>NUCLEOTIDE SEQUENCE</scope>
</reference>
<proteinExistence type="predicted"/>
<reference evidence="1" key="7">
    <citation type="journal article" date="2017" name="Sci. Rep.">
        <title>Genomic features, phylogenetic relationships, and comparative genomics of Elizabethkingia anophelis strain EM361-97 isolated in Taiwan.</title>
        <authorList>
            <person name="Lin J.N."/>
            <person name="Lai C.H."/>
            <person name="Yang C.H."/>
            <person name="Huang Y.H."/>
            <person name="Lin H.H."/>
        </authorList>
    </citation>
    <scope>NUCLEOTIDE SEQUENCE</scope>
</reference>
<protein>
    <submittedName>
        <fullName evidence="1">Uncharacterized protein</fullName>
    </submittedName>
</protein>
<organism evidence="1">
    <name type="scientific">Elizabethkingia anophelis</name>
    <dbReference type="NCBI Taxonomy" id="1117645"/>
    <lineage>
        <taxon>Bacteria</taxon>
        <taxon>Pseudomonadati</taxon>
        <taxon>Bacteroidota</taxon>
        <taxon>Flavobacteriia</taxon>
        <taxon>Flavobacteriales</taxon>
        <taxon>Weeksellaceae</taxon>
        <taxon>Elizabethkingia</taxon>
    </lineage>
</organism>
<reference evidence="1" key="6">
    <citation type="journal article" date="2017" name="Nat. Commun.">
        <title>Evolutionary dynamics and genomic features of the Elizabethkingia anophelis 2015 to 2016 Wisconsin outbreak strain.</title>
        <authorList>
            <person name="Perrin A."/>
            <person name="Larsonneur E."/>
            <person name="Nicholson A.C."/>
            <person name="Edwards D.J."/>
            <person name="Gundlach K.M."/>
            <person name="Whitney A.M."/>
            <person name="Gulvik C.A."/>
            <person name="Bell M.E."/>
            <person name="Rendueles O."/>
            <person name="Cury J."/>
            <person name="Hugon P."/>
            <person name="Clermont D."/>
            <person name="Enouf V."/>
            <person name="Loparev V."/>
            <person name="Juieng P."/>
            <person name="Monson T."/>
            <person name="Warshauer D."/>
            <person name="Elbadawi L.I."/>
            <person name="Walters M.S."/>
            <person name="Crist M.B."/>
            <person name="Noble-Wang J."/>
            <person name="Borlaug G."/>
            <person name="Rocha E.P.C."/>
            <person name="Criscuolo A."/>
            <person name="Touchon M."/>
            <person name="Davis J.P."/>
            <person name="Holt K.E."/>
            <person name="McQuiston J.R."/>
            <person name="Brisse S."/>
        </authorList>
    </citation>
    <scope>NUCLEOTIDE SEQUENCE</scope>
</reference>
<dbReference type="AlphaFoldDB" id="A0A455ZF11"/>
<reference evidence="1" key="8">
    <citation type="journal article" date="2018" name="J. ISSAAS">
        <title>In Silico Identification of Three Types of Integrative and Conjugative Elements (ICEs) in Elizabethkingia anophelis Strains Isolated from Around the World.</title>
        <authorList>
            <person name="Xu J."/>
            <person name="Pei D."/>
            <person name="Nicholson A."/>
            <person name="Lan Y."/>
            <person name="Xia Q."/>
        </authorList>
    </citation>
    <scope>NUCLEOTIDE SEQUENCE</scope>
</reference>
<gene>
    <name evidence="1" type="primary">ICEEaII(7)_F3543_40689_40573</name>
</gene>
<name>A0A455ZF11_9FLAO</name>
<dbReference type="EMBL" id="BK010601">
    <property type="protein sequence ID" value="DAC75191.1"/>
    <property type="molecule type" value="Genomic_DNA"/>
</dbReference>
<reference evidence="1" key="3">
    <citation type="journal article" date="2016" name="Genome Announc.">
        <title>Complete Genome Sequences of Four Strains from the 2015-2016 Elizabethkingia anophelis Outbreak.</title>
        <authorList>
            <person name="Nicholson A.C."/>
            <person name="Whitney A.M."/>
            <person name="Emery B.D."/>
            <person name="Bell M.E."/>
            <person name="Gartin J.T."/>
            <person name="Humrighouse B.W."/>
            <person name="Loparev V.N."/>
            <person name="Batra D."/>
            <person name="Sheth M."/>
            <person name="Rowe L.A."/>
            <person name="Juieng P."/>
            <person name="Knipe K."/>
            <person name="Gulvik C."/>
            <person name="McQuiston J.R."/>
        </authorList>
    </citation>
    <scope>NUCLEOTIDE SEQUENCE</scope>
</reference>
<reference evidence="1" key="2">
    <citation type="journal article" date="2014" name="PLoS ONE">
        <title>Insights from the genome annotation of Elizabethkingia anophelis from the malaria vector Anopheles gambiae.</title>
        <authorList>
            <person name="Kukutla P."/>
            <person name="Lindberg B.G."/>
            <person name="Pei D."/>
            <person name="Rayl M."/>
            <person name="Yu W."/>
            <person name="Steritz M."/>
            <person name="Faye I."/>
            <person name="Xu J."/>
        </authorList>
    </citation>
    <scope>NUCLEOTIDE SEQUENCE</scope>
</reference>
<reference evidence="1" key="1">
    <citation type="journal article" date="2014" name="Genome Biol. Evol.">
        <title>Comparative genomic analysis of malaria mosquito vector-associated novel pathogen Elizabethkingia anophelis.</title>
        <authorList>
            <person name="Teo J."/>
            <person name="Tan S.Y."/>
            <person name="Liu Y."/>
            <person name="Tay M."/>
            <person name="Ding Y."/>
            <person name="Li Y."/>
            <person name="Kjelleberg S."/>
            <person name="Givskov M."/>
            <person name="Lin R.T."/>
            <person name="Yang L."/>
        </authorList>
    </citation>
    <scope>NUCLEOTIDE SEQUENCE</scope>
</reference>
<evidence type="ECO:0000313" key="1">
    <source>
        <dbReference type="EMBL" id="DAC75191.1"/>
    </source>
</evidence>
<reference evidence="1" key="4">
    <citation type="journal article" date="2016" name="Sci. Rep.">
        <title>Genomic epidemiology and global diversity of the emerging bacterial pathogen Elizabethkingia anophelis.</title>
        <authorList>
            <person name="Breurec S."/>
            <person name="Criscuolo A."/>
            <person name="Diancourt L."/>
            <person name="Rendueles O."/>
            <person name="Vandenbogaert M."/>
            <person name="Passet V."/>
            <person name="Caro V."/>
            <person name="Rocha E.P."/>
            <person name="Touchon M."/>
            <person name="Brisse S."/>
        </authorList>
    </citation>
    <scope>NUCLEOTIDE SEQUENCE</scope>
</reference>